<dbReference type="Pfam" id="PF00195">
    <property type="entry name" value="Chal_sti_synt_N"/>
    <property type="match status" value="1"/>
</dbReference>
<feature type="active site" description="Acyl-thioester intermediate" evidence="3">
    <location>
        <position position="153"/>
    </location>
</feature>
<keyword evidence="7" id="KW-1185">Reference proteome</keyword>
<dbReference type="InterPro" id="IPR011141">
    <property type="entry name" value="Polyketide_synthase_type-III"/>
</dbReference>
<organism evidence="6 7">
    <name type="scientific">Roseimicrobium gellanilyticum</name>
    <dbReference type="NCBI Taxonomy" id="748857"/>
    <lineage>
        <taxon>Bacteria</taxon>
        <taxon>Pseudomonadati</taxon>
        <taxon>Verrucomicrobiota</taxon>
        <taxon>Verrucomicrobiia</taxon>
        <taxon>Verrucomicrobiales</taxon>
        <taxon>Verrucomicrobiaceae</taxon>
        <taxon>Roseimicrobium</taxon>
    </lineage>
</organism>
<keyword evidence="2" id="KW-0808">Transferase</keyword>
<dbReference type="PANTHER" id="PTHR11877:SF46">
    <property type="entry name" value="TYPE III POLYKETIDE SYNTHASE A"/>
    <property type="match status" value="1"/>
</dbReference>
<feature type="domain" description="Chalcone/stilbene synthase C-terminal" evidence="5">
    <location>
        <begin position="230"/>
        <end position="363"/>
    </location>
</feature>
<reference evidence="6 7" key="1">
    <citation type="submission" date="2018-06" db="EMBL/GenBank/DDBJ databases">
        <title>Genomic Encyclopedia of Type Strains, Phase IV (KMG-IV): sequencing the most valuable type-strain genomes for metagenomic binning, comparative biology and taxonomic classification.</title>
        <authorList>
            <person name="Goeker M."/>
        </authorList>
    </citation>
    <scope>NUCLEOTIDE SEQUENCE [LARGE SCALE GENOMIC DNA]</scope>
    <source>
        <strain evidence="6 7">DSM 25532</strain>
    </source>
</reference>
<evidence type="ECO:0000256" key="3">
    <source>
        <dbReference type="PIRSR" id="PIRSR000451-1"/>
    </source>
</evidence>
<dbReference type="EMBL" id="QNRR01000002">
    <property type="protein sequence ID" value="RBP46457.1"/>
    <property type="molecule type" value="Genomic_DNA"/>
</dbReference>
<dbReference type="InterPro" id="IPR001099">
    <property type="entry name" value="Chalcone/stilbene_synt_N"/>
</dbReference>
<evidence type="ECO:0000259" key="5">
    <source>
        <dbReference type="Pfam" id="PF02797"/>
    </source>
</evidence>
<dbReference type="RefSeq" id="WP_113957970.1">
    <property type="nucleotide sequence ID" value="NZ_QNRR01000002.1"/>
</dbReference>
<dbReference type="PANTHER" id="PTHR11877">
    <property type="entry name" value="HYDROXYMETHYLGLUTARYL-COA SYNTHASE"/>
    <property type="match status" value="1"/>
</dbReference>
<evidence type="ECO:0000259" key="4">
    <source>
        <dbReference type="Pfam" id="PF00195"/>
    </source>
</evidence>
<dbReference type="GO" id="GO:0016747">
    <property type="term" value="F:acyltransferase activity, transferring groups other than amino-acyl groups"/>
    <property type="evidence" value="ECO:0007669"/>
    <property type="project" value="InterPro"/>
</dbReference>
<dbReference type="CDD" id="cd00831">
    <property type="entry name" value="CHS_like"/>
    <property type="match status" value="1"/>
</dbReference>
<dbReference type="Gene3D" id="3.40.47.10">
    <property type="match status" value="2"/>
</dbReference>
<comment type="similarity">
    <text evidence="1">Belongs to the thiolase-like superfamily. Chalcone/stilbene synthases family.</text>
</comment>
<dbReference type="GO" id="GO:0030639">
    <property type="term" value="P:polyketide biosynthetic process"/>
    <property type="evidence" value="ECO:0007669"/>
    <property type="project" value="TreeGrafter"/>
</dbReference>
<evidence type="ECO:0000313" key="6">
    <source>
        <dbReference type="EMBL" id="RBP46457.1"/>
    </source>
</evidence>
<dbReference type="PIRSF" id="PIRSF000451">
    <property type="entry name" value="PKS_III"/>
    <property type="match status" value="1"/>
</dbReference>
<proteinExistence type="inferred from homology"/>
<comment type="caution">
    <text evidence="6">The sequence shown here is derived from an EMBL/GenBank/DDBJ whole genome shotgun (WGS) entry which is preliminary data.</text>
</comment>
<evidence type="ECO:0000256" key="1">
    <source>
        <dbReference type="ARBA" id="ARBA00005531"/>
    </source>
</evidence>
<sequence length="389" mass="42074">MNAYIHHIATLAAPFVYRQDTIRERMMGWTSDERHRRLLSALYKRSGIETRHSVLESFFETGGHGLFQPDGGGRPGNPGTAERNARYAKASRDMAEEVARRALHGSGYQASDITHVIYVTCTGFVNPGPELHLVESLGMNPGVERYTLGFMGCYAAFPALRMASQFCAACEDAVVLVVCLELCTLHLQLEDKPDVMLANSLFADGAAAALVTAHSPAKEIPAYSLDGFTSELVPSGAAHMAWDIGNHGFEIKLSSYVPEILGAEMQTLMTRVLGKHHCTPADIAEWAVHPGGRAILDKVEQGLQLPYTALASSRRVLRNHGNMSSATVLFVLKDLLGTPTQATGPTCAMAFGPGLTVEVALLERLGCKPVHRATENTALQTLHDSTLHG</sequence>
<dbReference type="AlphaFoldDB" id="A0A366HUS8"/>
<name>A0A366HUS8_9BACT</name>
<dbReference type="OrthoDB" id="9786288at2"/>
<dbReference type="Pfam" id="PF02797">
    <property type="entry name" value="Chal_sti_synt_C"/>
    <property type="match status" value="1"/>
</dbReference>
<gene>
    <name evidence="6" type="ORF">DES53_102848</name>
</gene>
<dbReference type="InterPro" id="IPR012328">
    <property type="entry name" value="Chalcone/stilbene_synt_C"/>
</dbReference>
<dbReference type="SUPFAM" id="SSF53901">
    <property type="entry name" value="Thiolase-like"/>
    <property type="match status" value="1"/>
</dbReference>
<protein>
    <submittedName>
        <fullName evidence="6">Putative naringenin-chalcone synthase</fullName>
    </submittedName>
</protein>
<accession>A0A366HUS8</accession>
<evidence type="ECO:0000256" key="2">
    <source>
        <dbReference type="ARBA" id="ARBA00022679"/>
    </source>
</evidence>
<dbReference type="Proteomes" id="UP000253426">
    <property type="component" value="Unassembled WGS sequence"/>
</dbReference>
<feature type="domain" description="Chalcone/stilbene synthase N-terminal" evidence="4">
    <location>
        <begin position="75"/>
        <end position="213"/>
    </location>
</feature>
<dbReference type="InterPro" id="IPR016039">
    <property type="entry name" value="Thiolase-like"/>
</dbReference>
<evidence type="ECO:0000313" key="7">
    <source>
        <dbReference type="Proteomes" id="UP000253426"/>
    </source>
</evidence>